<dbReference type="InterPro" id="IPR039523">
    <property type="entry name" value="RimK-rel_E_lig_ATP-grasp"/>
</dbReference>
<dbReference type="Proteomes" id="UP000068447">
    <property type="component" value="Chromosome"/>
</dbReference>
<dbReference type="KEGG" id="lal:AT746_04835"/>
<dbReference type="Pfam" id="PF14397">
    <property type="entry name" value="ATPgrasp_ST"/>
    <property type="match status" value="1"/>
</dbReference>
<evidence type="ECO:0000313" key="2">
    <source>
        <dbReference type="EMBL" id="ALS97662.1"/>
    </source>
</evidence>
<organism evidence="2 3">
    <name type="scientific">Lacimicrobium alkaliphilum</name>
    <dbReference type="NCBI Taxonomy" id="1526571"/>
    <lineage>
        <taxon>Bacteria</taxon>
        <taxon>Pseudomonadati</taxon>
        <taxon>Pseudomonadota</taxon>
        <taxon>Gammaproteobacteria</taxon>
        <taxon>Alteromonadales</taxon>
        <taxon>Alteromonadaceae</taxon>
        <taxon>Lacimicrobium</taxon>
    </lineage>
</organism>
<gene>
    <name evidence="2" type="ORF">AT746_04835</name>
</gene>
<proteinExistence type="predicted"/>
<dbReference type="STRING" id="1526571.AT746_04835"/>
<feature type="domain" description="Alpha-L-glutamate ligase-related protein ATP-grasp" evidence="1">
    <location>
        <begin position="71"/>
        <end position="335"/>
    </location>
</feature>
<protein>
    <recommendedName>
        <fullName evidence="1">Alpha-L-glutamate ligase-related protein ATP-grasp domain-containing protein</fullName>
    </recommendedName>
</protein>
<name>A0A0U3A9H9_9ALTE</name>
<keyword evidence="3" id="KW-1185">Reference proteome</keyword>
<dbReference type="EMBL" id="CP013650">
    <property type="protein sequence ID" value="ALS97662.1"/>
    <property type="molecule type" value="Genomic_DNA"/>
</dbReference>
<dbReference type="Gene3D" id="3.30.470.20">
    <property type="entry name" value="ATP-grasp fold, B domain"/>
    <property type="match status" value="1"/>
</dbReference>
<accession>A0A0U3A9H9</accession>
<evidence type="ECO:0000259" key="1">
    <source>
        <dbReference type="Pfam" id="PF14397"/>
    </source>
</evidence>
<reference evidence="2 3" key="1">
    <citation type="submission" date="2015-12" db="EMBL/GenBank/DDBJ databases">
        <title>Complete genome of Lacimicrobium alkaliphilum KCTC 32984.</title>
        <authorList>
            <person name="Kim S.-G."/>
            <person name="Lee Y.-J."/>
        </authorList>
    </citation>
    <scope>NUCLEOTIDE SEQUENCE [LARGE SCALE GENOMIC DNA]</scope>
    <source>
        <strain evidence="2 3">YelD216</strain>
    </source>
</reference>
<dbReference type="RefSeq" id="WP_062477212.1">
    <property type="nucleotide sequence ID" value="NZ_CP013650.1"/>
</dbReference>
<dbReference type="SUPFAM" id="SSF56059">
    <property type="entry name" value="Glutathione synthetase ATP-binding domain-like"/>
    <property type="match status" value="1"/>
</dbReference>
<evidence type="ECO:0000313" key="3">
    <source>
        <dbReference type="Proteomes" id="UP000068447"/>
    </source>
</evidence>
<dbReference type="AlphaFoldDB" id="A0A0U3A9H9"/>
<sequence>MFNSIRRAIRLSRERSREDNAQPFSRQLWEMARLQLTTKLGPGNYHKYRLWQKDIPWEEKKGYWHDQKYYEFLNRVNPYKYRIVARHKVLAKALLQFYGIADADYHGYLSQSGGFSATGQPVKSAKDLESLLAGKPELSKVCFKLVEGSEGIGFFAVEISRDNGILLNKLGDSQTFSVADFLDKELKLPLGNEYIIESYLEQHPDLAQFNPSSLNTMRAWVTRTASGEVDVVGVYLRVGRSGKLVDNVSSGGFVVTMDNDSFKTGFGILKNQDGAATDSHPDSGFKLAGVQVPFKQETLKLCKDVISILPSTQFVGLDIAFTPHGPAIVEFNLAPSPQGAGSLLKSHKELFADLL</sequence>